<protein>
    <submittedName>
        <fullName evidence="1">Uncharacterized protein</fullName>
    </submittedName>
</protein>
<evidence type="ECO:0000313" key="2">
    <source>
        <dbReference type="Proteomes" id="UP000434209"/>
    </source>
</evidence>
<evidence type="ECO:0000313" key="1">
    <source>
        <dbReference type="EMBL" id="QGZ56856.1"/>
    </source>
</evidence>
<keyword evidence="2" id="KW-1185">Reference proteome</keyword>
<dbReference type="EMBL" id="CP046910">
    <property type="protein sequence ID" value="QGZ56856.1"/>
    <property type="molecule type" value="Genomic_DNA"/>
</dbReference>
<sequence>MNTVTESAVTTLDLNHDDINRELADLILEDSQHASEPSTYSTNSREIFAVPELMTDEPCLVVSLPGIVSAQVPPAAELPAAIILREREDGKGDVYLQLRGGNILARSQEFGGAGRYLVLYLFDDNVALDCIPVTEELKEEIWVHEMSAQSRHPHDDKPTEESTRCPFDIPVIARRAITVVSEQSD</sequence>
<dbReference type="Proteomes" id="UP000434209">
    <property type="component" value="Chromosome 2"/>
</dbReference>
<reference evidence="1 2" key="1">
    <citation type="submission" date="2019-12" db="EMBL/GenBank/DDBJ databases">
        <title>Paraburkholderia acidiphila 7Q-K02 sp. nov and Paraburkholderia acidisoli DHF22 sp. nov., two strains isolated from forest soil.</title>
        <authorList>
            <person name="Gao Z."/>
            <person name="Qiu L."/>
        </authorList>
    </citation>
    <scope>NUCLEOTIDE SEQUENCE [LARGE SCALE GENOMIC DNA]</scope>
    <source>
        <strain evidence="1 2">7Q-K02</strain>
    </source>
</reference>
<gene>
    <name evidence="1" type="ORF">FAZ97_18030</name>
</gene>
<organism evidence="1 2">
    <name type="scientific">Paraburkholderia acidiphila</name>
    <dbReference type="NCBI Taxonomy" id="2571747"/>
    <lineage>
        <taxon>Bacteria</taxon>
        <taxon>Pseudomonadati</taxon>
        <taxon>Pseudomonadota</taxon>
        <taxon>Betaproteobacteria</taxon>
        <taxon>Burkholderiales</taxon>
        <taxon>Burkholderiaceae</taxon>
        <taxon>Paraburkholderia</taxon>
    </lineage>
</organism>
<accession>A0A7Z2J9Y2</accession>
<proteinExistence type="predicted"/>
<name>A0A7Z2J9Y2_9BURK</name>
<dbReference type="RefSeq" id="WP_158759807.1">
    <property type="nucleotide sequence ID" value="NZ_CP046910.1"/>
</dbReference>
<dbReference type="KEGG" id="pacp:FAZ97_18030"/>
<dbReference type="AlphaFoldDB" id="A0A7Z2J9Y2"/>
<dbReference type="OrthoDB" id="9103465at2"/>